<dbReference type="RefSeq" id="WP_214154871.1">
    <property type="nucleotide sequence ID" value="NZ_JAHBAY010000002.1"/>
</dbReference>
<sequence>MRSLLPRRGRRTGRPLVLFLLLVTLGLVLPTATASTSAAAAALIDPGQVTANYQNFKGPPIPGWSGPVSGTTACPAGQRMTGIGAGGYVRSLTPTATFSGARMTGQVASPLDLVQVVTLCAPSGQFGDVKTLDVRDHRTEDKSSQYIQTTGRCPDGYFAFGGGAAFEDSSGTVRPADWVVGNGPSVDGSSWQFTAMVPEFGLTLRLRTQCAPRTGKELLVQEFTDEVTGAWKNVSSYAHCPAGYTPIAGGFSVADKYGQQSLPTPGFLIAGNLRWSTGGPLTVDNGLRSWYSSVQIAPEHRLMVRAQCLSA</sequence>
<evidence type="ECO:0000313" key="1">
    <source>
        <dbReference type="EMBL" id="MBT0768577.1"/>
    </source>
</evidence>
<keyword evidence="2" id="KW-1185">Reference proteome</keyword>
<dbReference type="EMBL" id="JAHBAY010000002">
    <property type="protein sequence ID" value="MBT0768577.1"/>
    <property type="molecule type" value="Genomic_DNA"/>
</dbReference>
<dbReference type="Proteomes" id="UP001197247">
    <property type="component" value="Unassembled WGS sequence"/>
</dbReference>
<accession>A0ABS5TBW4</accession>
<proteinExistence type="predicted"/>
<name>A0ABS5TBW4_9ACTN</name>
<organism evidence="1 2">
    <name type="scientific">Kineosporia corallincola</name>
    <dbReference type="NCBI Taxonomy" id="2835133"/>
    <lineage>
        <taxon>Bacteria</taxon>
        <taxon>Bacillati</taxon>
        <taxon>Actinomycetota</taxon>
        <taxon>Actinomycetes</taxon>
        <taxon>Kineosporiales</taxon>
        <taxon>Kineosporiaceae</taxon>
        <taxon>Kineosporia</taxon>
    </lineage>
</organism>
<reference evidence="1 2" key="1">
    <citation type="submission" date="2021-05" db="EMBL/GenBank/DDBJ databases">
        <title>Kineosporia and Streptomyces sp. nov. two new marine actinobacteria isolated from Coral.</title>
        <authorList>
            <person name="Buangrab K."/>
            <person name="Sutthacheep M."/>
            <person name="Yeemin T."/>
            <person name="Harunari E."/>
            <person name="Igarashi Y."/>
            <person name="Kanchanasin P."/>
            <person name="Tanasupawat S."/>
            <person name="Phongsopitanun W."/>
        </authorList>
    </citation>
    <scope>NUCLEOTIDE SEQUENCE [LARGE SCALE GENOMIC DNA]</scope>
    <source>
        <strain evidence="1 2">J2-2</strain>
    </source>
</reference>
<gene>
    <name evidence="1" type="ORF">KIH74_06545</name>
</gene>
<protein>
    <submittedName>
        <fullName evidence="1">Uncharacterized protein</fullName>
    </submittedName>
</protein>
<evidence type="ECO:0000313" key="2">
    <source>
        <dbReference type="Proteomes" id="UP001197247"/>
    </source>
</evidence>
<comment type="caution">
    <text evidence="1">The sequence shown here is derived from an EMBL/GenBank/DDBJ whole genome shotgun (WGS) entry which is preliminary data.</text>
</comment>